<keyword evidence="4 6" id="KW-1133">Transmembrane helix</keyword>
<dbReference type="Pfam" id="PF04547">
    <property type="entry name" value="Anoctamin"/>
    <property type="match status" value="1"/>
</dbReference>
<evidence type="ECO:0000256" key="1">
    <source>
        <dbReference type="ARBA" id="ARBA00004141"/>
    </source>
</evidence>
<reference evidence="8 9" key="1">
    <citation type="submission" date="2023-03" db="EMBL/GenBank/DDBJ databases">
        <title>Genome insight into feeding habits of ladybird beetles.</title>
        <authorList>
            <person name="Li H.-S."/>
            <person name="Huang Y.-H."/>
            <person name="Pang H."/>
        </authorList>
    </citation>
    <scope>NUCLEOTIDE SEQUENCE [LARGE SCALE GENOMIC DNA]</scope>
    <source>
        <strain evidence="8">SYSU_2023b</strain>
        <tissue evidence="8">Whole body</tissue>
    </source>
</reference>
<keyword evidence="5 6" id="KW-0472">Membrane</keyword>
<dbReference type="GO" id="GO:0005254">
    <property type="term" value="F:chloride channel activity"/>
    <property type="evidence" value="ECO:0007669"/>
    <property type="project" value="TreeGrafter"/>
</dbReference>
<evidence type="ECO:0000256" key="5">
    <source>
        <dbReference type="ARBA" id="ARBA00023136"/>
    </source>
</evidence>
<comment type="caution">
    <text evidence="6">Lacks conserved residue(s) required for the propagation of feature annotation.</text>
</comment>
<organism evidence="8 9">
    <name type="scientific">Henosepilachna vigintioctopunctata</name>
    <dbReference type="NCBI Taxonomy" id="420089"/>
    <lineage>
        <taxon>Eukaryota</taxon>
        <taxon>Metazoa</taxon>
        <taxon>Ecdysozoa</taxon>
        <taxon>Arthropoda</taxon>
        <taxon>Hexapoda</taxon>
        <taxon>Insecta</taxon>
        <taxon>Pterygota</taxon>
        <taxon>Neoptera</taxon>
        <taxon>Endopterygota</taxon>
        <taxon>Coleoptera</taxon>
        <taxon>Polyphaga</taxon>
        <taxon>Cucujiformia</taxon>
        <taxon>Coccinelloidea</taxon>
        <taxon>Coccinellidae</taxon>
        <taxon>Epilachninae</taxon>
        <taxon>Epilachnini</taxon>
        <taxon>Henosepilachna</taxon>
    </lineage>
</organism>
<feature type="transmembrane region" description="Helical" evidence="6">
    <location>
        <begin position="120"/>
        <end position="139"/>
    </location>
</feature>
<gene>
    <name evidence="8" type="ORF">WA026_017102</name>
</gene>
<protein>
    <recommendedName>
        <fullName evidence="6">Anoctamin</fullName>
    </recommendedName>
</protein>
<feature type="domain" description="Anoctamin transmembrane" evidence="7">
    <location>
        <begin position="2"/>
        <end position="195"/>
    </location>
</feature>
<comment type="subcellular location">
    <subcellularLocation>
        <location evidence="1 6">Membrane</location>
        <topology evidence="1 6">Multi-pass membrane protein</topology>
    </subcellularLocation>
</comment>
<proteinExistence type="inferred from homology"/>
<evidence type="ECO:0000256" key="6">
    <source>
        <dbReference type="RuleBase" id="RU280814"/>
    </source>
</evidence>
<dbReference type="InterPro" id="IPR007632">
    <property type="entry name" value="Anoctamin"/>
</dbReference>
<keyword evidence="9" id="KW-1185">Reference proteome</keyword>
<comment type="caution">
    <text evidence="8">The sequence shown here is derived from an EMBL/GenBank/DDBJ whole genome shotgun (WGS) entry which is preliminary data.</text>
</comment>
<accession>A0AAW1TNG2</accession>
<dbReference type="Proteomes" id="UP001431783">
    <property type="component" value="Unassembled WGS sequence"/>
</dbReference>
<evidence type="ECO:0000313" key="8">
    <source>
        <dbReference type="EMBL" id="KAK9872299.1"/>
    </source>
</evidence>
<keyword evidence="3 6" id="KW-0812">Transmembrane</keyword>
<dbReference type="AlphaFoldDB" id="A0AAW1TNG2"/>
<dbReference type="GO" id="GO:0005886">
    <property type="term" value="C:plasma membrane"/>
    <property type="evidence" value="ECO:0007669"/>
    <property type="project" value="TreeGrafter"/>
</dbReference>
<dbReference type="PANTHER" id="PTHR12308:SF74">
    <property type="entry name" value="ANOCTAMIN"/>
    <property type="match status" value="1"/>
</dbReference>
<sequence length="241" mass="27352">MALFYIAFVIQDLNNLRSQLQTMLITTQFINNFTEALLPLLLQYWSKKVMTKKRKKVFVDSWKMKKLEYHPSSSGDFDDSLQTVPTLEDDDPRVLAADIEGEMDVYEETFDDYLELFIQFGYVFLFSSVYPMAALWALINNVIEIRADAFKLCQICQRPNSKRVKDIGAWQRSFEILGALSIVTNCGILYLTPGYSPHGIQLYRHSVAAALRAAGTSSSGDQIRITYLHCGQARMGQSCAG</sequence>
<comment type="similarity">
    <text evidence="2 6">Belongs to the anoctamin family.</text>
</comment>
<evidence type="ECO:0000256" key="2">
    <source>
        <dbReference type="ARBA" id="ARBA00009671"/>
    </source>
</evidence>
<evidence type="ECO:0000313" key="9">
    <source>
        <dbReference type="Proteomes" id="UP001431783"/>
    </source>
</evidence>
<dbReference type="InterPro" id="IPR049452">
    <property type="entry name" value="Anoctamin_TM"/>
</dbReference>
<evidence type="ECO:0000256" key="4">
    <source>
        <dbReference type="ARBA" id="ARBA00022989"/>
    </source>
</evidence>
<evidence type="ECO:0000259" key="7">
    <source>
        <dbReference type="Pfam" id="PF04547"/>
    </source>
</evidence>
<dbReference type="PANTHER" id="PTHR12308">
    <property type="entry name" value="ANOCTAMIN"/>
    <property type="match status" value="1"/>
</dbReference>
<name>A0AAW1TNG2_9CUCU</name>
<evidence type="ECO:0000256" key="3">
    <source>
        <dbReference type="ARBA" id="ARBA00022692"/>
    </source>
</evidence>
<dbReference type="EMBL" id="JARQZJ010000010">
    <property type="protein sequence ID" value="KAK9872299.1"/>
    <property type="molecule type" value="Genomic_DNA"/>
</dbReference>